<dbReference type="Gene3D" id="2.80.10.50">
    <property type="match status" value="1"/>
</dbReference>
<dbReference type="InterPro" id="IPR035992">
    <property type="entry name" value="Ricin_B-like_lectins"/>
</dbReference>
<gene>
    <name evidence="2" type="ORF">SCAR479_03133</name>
</gene>
<protein>
    <submittedName>
        <fullName evidence="2">Ricin B lectin domain-containing protein</fullName>
    </submittedName>
</protein>
<dbReference type="SUPFAM" id="SSF50370">
    <property type="entry name" value="Ricin B-like lectins"/>
    <property type="match status" value="1"/>
</dbReference>
<evidence type="ECO:0000313" key="3">
    <source>
        <dbReference type="Proteomes" id="UP001465668"/>
    </source>
</evidence>
<feature type="signal peptide" evidence="1">
    <location>
        <begin position="1"/>
        <end position="28"/>
    </location>
</feature>
<accession>A0ABR2Y203</accession>
<keyword evidence="1" id="KW-0732">Signal</keyword>
<feature type="chain" id="PRO_5045555008" evidence="1">
    <location>
        <begin position="29"/>
        <end position="131"/>
    </location>
</feature>
<dbReference type="PROSITE" id="PS50231">
    <property type="entry name" value="RICIN_B_LECTIN"/>
    <property type="match status" value="1"/>
</dbReference>
<dbReference type="Proteomes" id="UP001465668">
    <property type="component" value="Unassembled WGS sequence"/>
</dbReference>
<reference evidence="2 3" key="1">
    <citation type="submission" date="2024-02" db="EMBL/GenBank/DDBJ databases">
        <title>First draft genome assembly of two strains of Seiridium cardinale.</title>
        <authorList>
            <person name="Emiliani G."/>
            <person name="Scali E."/>
        </authorList>
    </citation>
    <scope>NUCLEOTIDE SEQUENCE [LARGE SCALE GENOMIC DNA]</scope>
    <source>
        <strain evidence="2 3">BM-138-000479</strain>
    </source>
</reference>
<dbReference type="EMBL" id="JARVKM010000008">
    <property type="protein sequence ID" value="KAK9780009.1"/>
    <property type="molecule type" value="Genomic_DNA"/>
</dbReference>
<proteinExistence type="predicted"/>
<evidence type="ECO:0000256" key="1">
    <source>
        <dbReference type="SAM" id="SignalP"/>
    </source>
</evidence>
<sequence length="131" mass="13687">MVCFRDYLGGNASIISILLLTLATAGLAQTIPPGYRAVYITSTVDAKHVVVPKAASSGSTVVVKPEQQWYIQSGNTTIQLAGTSLCLDVGAQSNWKDMASISLATCSVTVPGQQWVAMTDGRIALGASSPR</sequence>
<name>A0ABR2Y203_9PEZI</name>
<organism evidence="2 3">
    <name type="scientific">Seiridium cardinale</name>
    <dbReference type="NCBI Taxonomy" id="138064"/>
    <lineage>
        <taxon>Eukaryota</taxon>
        <taxon>Fungi</taxon>
        <taxon>Dikarya</taxon>
        <taxon>Ascomycota</taxon>
        <taxon>Pezizomycotina</taxon>
        <taxon>Sordariomycetes</taxon>
        <taxon>Xylariomycetidae</taxon>
        <taxon>Amphisphaeriales</taxon>
        <taxon>Sporocadaceae</taxon>
        <taxon>Seiridium</taxon>
    </lineage>
</organism>
<evidence type="ECO:0000313" key="2">
    <source>
        <dbReference type="EMBL" id="KAK9780009.1"/>
    </source>
</evidence>
<keyword evidence="3" id="KW-1185">Reference proteome</keyword>
<comment type="caution">
    <text evidence="2">The sequence shown here is derived from an EMBL/GenBank/DDBJ whole genome shotgun (WGS) entry which is preliminary data.</text>
</comment>